<keyword evidence="6" id="KW-1185">Reference proteome</keyword>
<evidence type="ECO:0000256" key="4">
    <source>
        <dbReference type="SAM" id="MobiDB-lite"/>
    </source>
</evidence>
<dbReference type="InterPro" id="IPR011990">
    <property type="entry name" value="TPR-like_helical_dom_sf"/>
</dbReference>
<feature type="repeat" description="PPR" evidence="3">
    <location>
        <begin position="365"/>
        <end position="399"/>
    </location>
</feature>
<evidence type="ECO:0000256" key="3">
    <source>
        <dbReference type="PROSITE-ProRule" id="PRU00708"/>
    </source>
</evidence>
<dbReference type="Pfam" id="PF13041">
    <property type="entry name" value="PPR_2"/>
    <property type="match status" value="2"/>
</dbReference>
<feature type="repeat" description="PPR" evidence="3">
    <location>
        <begin position="190"/>
        <end position="224"/>
    </location>
</feature>
<dbReference type="AlphaFoldDB" id="A0A833VRC7"/>
<dbReference type="OrthoDB" id="185373at2759"/>
<dbReference type="Pfam" id="PF13812">
    <property type="entry name" value="PPR_3"/>
    <property type="match status" value="1"/>
</dbReference>
<feature type="repeat" description="PPR" evidence="3">
    <location>
        <begin position="295"/>
        <end position="329"/>
    </location>
</feature>
<proteinExistence type="predicted"/>
<feature type="compositionally biased region" description="Low complexity" evidence="4">
    <location>
        <begin position="137"/>
        <end position="151"/>
    </location>
</feature>
<dbReference type="Pfam" id="PF12854">
    <property type="entry name" value="PPR_1"/>
    <property type="match status" value="1"/>
</dbReference>
<dbReference type="PANTHER" id="PTHR47933:SF11">
    <property type="entry name" value="PENTATRICOPEPTIDE REPEAT-CONTAINING PROTEIN 2"/>
    <property type="match status" value="1"/>
</dbReference>
<keyword evidence="2" id="KW-0809">Transit peptide</keyword>
<dbReference type="Proteomes" id="UP000623129">
    <property type="component" value="Unassembled WGS sequence"/>
</dbReference>
<evidence type="ECO:0000313" key="5">
    <source>
        <dbReference type="EMBL" id="KAF3331844.1"/>
    </source>
</evidence>
<dbReference type="SUPFAM" id="SSF81901">
    <property type="entry name" value="HCP-like"/>
    <property type="match status" value="1"/>
</dbReference>
<feature type="repeat" description="PPR" evidence="3">
    <location>
        <begin position="330"/>
        <end position="364"/>
    </location>
</feature>
<name>A0A833VRC7_9POAL</name>
<feature type="repeat" description="PPR" evidence="3">
    <location>
        <begin position="225"/>
        <end position="259"/>
    </location>
</feature>
<dbReference type="EMBL" id="SWLB01000012">
    <property type="protein sequence ID" value="KAF3331844.1"/>
    <property type="molecule type" value="Genomic_DNA"/>
</dbReference>
<comment type="caution">
    <text evidence="5">The sequence shown here is derived from an EMBL/GenBank/DDBJ whole genome shotgun (WGS) entry which is preliminary data.</text>
</comment>
<dbReference type="Pfam" id="PF01535">
    <property type="entry name" value="PPR"/>
    <property type="match status" value="2"/>
</dbReference>
<evidence type="ECO:0000313" key="6">
    <source>
        <dbReference type="Proteomes" id="UP000623129"/>
    </source>
</evidence>
<gene>
    <name evidence="5" type="ORF">FCM35_KLT03250</name>
</gene>
<feature type="repeat" description="PPR" evidence="3">
    <location>
        <begin position="400"/>
        <end position="434"/>
    </location>
</feature>
<keyword evidence="1" id="KW-0677">Repeat</keyword>
<feature type="repeat" description="PPR" evidence="3">
    <location>
        <begin position="510"/>
        <end position="544"/>
    </location>
</feature>
<dbReference type="NCBIfam" id="TIGR00756">
    <property type="entry name" value="PPR"/>
    <property type="match status" value="5"/>
</dbReference>
<feature type="region of interest" description="Disordered" evidence="4">
    <location>
        <begin position="127"/>
        <end position="153"/>
    </location>
</feature>
<accession>A0A833VRC7</accession>
<feature type="repeat" description="PPR" evidence="3">
    <location>
        <begin position="260"/>
        <end position="294"/>
    </location>
</feature>
<organism evidence="5 6">
    <name type="scientific">Carex littledalei</name>
    <dbReference type="NCBI Taxonomy" id="544730"/>
    <lineage>
        <taxon>Eukaryota</taxon>
        <taxon>Viridiplantae</taxon>
        <taxon>Streptophyta</taxon>
        <taxon>Embryophyta</taxon>
        <taxon>Tracheophyta</taxon>
        <taxon>Spermatophyta</taxon>
        <taxon>Magnoliopsida</taxon>
        <taxon>Liliopsida</taxon>
        <taxon>Poales</taxon>
        <taxon>Cyperaceae</taxon>
        <taxon>Cyperoideae</taxon>
        <taxon>Cariceae</taxon>
        <taxon>Carex</taxon>
        <taxon>Carex subgen. Euthyceras</taxon>
    </lineage>
</organism>
<dbReference type="PANTHER" id="PTHR47933">
    <property type="entry name" value="PENTATRICOPEPTIDE REPEAT-CONTAINING PROTEIN 1, MITOCHONDRIAL"/>
    <property type="match status" value="1"/>
</dbReference>
<protein>
    <submittedName>
        <fullName evidence="5">Pentatricopeptide repeat-containing protein</fullName>
    </submittedName>
</protein>
<feature type="repeat" description="PPR" evidence="3">
    <location>
        <begin position="475"/>
        <end position="509"/>
    </location>
</feature>
<dbReference type="InterPro" id="IPR002885">
    <property type="entry name" value="PPR_rpt"/>
</dbReference>
<dbReference type="PROSITE" id="PS51375">
    <property type="entry name" value="PPR"/>
    <property type="match status" value="9"/>
</dbReference>
<evidence type="ECO:0000256" key="1">
    <source>
        <dbReference type="ARBA" id="ARBA00022737"/>
    </source>
</evidence>
<dbReference type="Gene3D" id="1.25.40.10">
    <property type="entry name" value="Tetratricopeptide repeat domain"/>
    <property type="match status" value="3"/>
</dbReference>
<reference evidence="5" key="1">
    <citation type="submission" date="2020-01" db="EMBL/GenBank/DDBJ databases">
        <title>Genome sequence of Kobresia littledalei, the first chromosome-level genome in the family Cyperaceae.</title>
        <authorList>
            <person name="Qu G."/>
        </authorList>
    </citation>
    <scope>NUCLEOTIDE SEQUENCE</scope>
    <source>
        <strain evidence="5">C.B.Clarke</strain>
        <tissue evidence="5">Leaf</tissue>
    </source>
</reference>
<dbReference type="InterPro" id="IPR051240">
    <property type="entry name" value="Mito_RNA-Proc/Resp"/>
</dbReference>
<sequence length="594" mass="66519">MAALFHPSTSPIFTPVFSSSQNLALFNSPRKEKRTPLDRGNSAPLSLVPFGSTLPLKSRRTSKLRTFIWYCKPHGGSEVQLLDLVEKEHVIREKMEGSIAEDYKYQTPKTSEKSDFVERDGELGTIGTGGSTKIAMDSSTNSNTENLNSDSGRGPGSLSVVDYVKRIASLPIEERVRVLDLLQCDNQSLTISDYNDILEALLRAEEFEHVIKLFSELEPNGIKPNIRSFSILVNCFCKKNNPFEAKRVLDEMWQNGFIPNVVTFTSVVRSLCKRGRVTIAMDVLDKMRKASVDPTIQTYNNLIVGLCYVGRLEEVSELVDNLKNSPTKPDIYTYTLVIDSFCKVGKVDEAIELFNEAKEKGLKPSIYTYNALLNGFCKKSRTAEAVSLLKEMEAQGIKPDGICYNIVLRGHLVNREYSLAWEMFKRTREAGFPLGMRSTNAVLRGLCRLSLTNKEILKDVKELFEIIVELQFGPTPYTYCLMIQALASAGEIDSALVHLNNMVNTGACPRMLTCNMVIRLLCREGKVYDAQSVLVTMIKLGKLPGTFSFEIILNESSSQGKFSDALALYGVALKLGIDPKWRFKYQLSCRNDSK</sequence>
<evidence type="ECO:0000256" key="2">
    <source>
        <dbReference type="ARBA" id="ARBA00022946"/>
    </source>
</evidence>
<dbReference type="GO" id="GO:0003729">
    <property type="term" value="F:mRNA binding"/>
    <property type="evidence" value="ECO:0007669"/>
    <property type="project" value="TreeGrafter"/>
</dbReference>